<organism evidence="4 5">
    <name type="scientific">Diacronema lutheri</name>
    <name type="common">Unicellular marine alga</name>
    <name type="synonym">Monochrysis lutheri</name>
    <dbReference type="NCBI Taxonomy" id="2081491"/>
    <lineage>
        <taxon>Eukaryota</taxon>
        <taxon>Haptista</taxon>
        <taxon>Haptophyta</taxon>
        <taxon>Pavlovophyceae</taxon>
        <taxon>Pavlovales</taxon>
        <taxon>Pavlovaceae</taxon>
        <taxon>Diacronema</taxon>
    </lineage>
</organism>
<dbReference type="AlphaFoldDB" id="A0A8J5XB07"/>
<dbReference type="OrthoDB" id="10250354at2759"/>
<dbReference type="PRINTS" id="PR00625">
    <property type="entry name" value="JDOMAIN"/>
</dbReference>
<dbReference type="InterPro" id="IPR018253">
    <property type="entry name" value="DnaJ_domain_CS"/>
</dbReference>
<dbReference type="InterPro" id="IPR036869">
    <property type="entry name" value="J_dom_sf"/>
</dbReference>
<keyword evidence="5" id="KW-1185">Reference proteome</keyword>
<sequence>MPVDLKHYRELGVAPDASEDAIKKAYRKLALQHHPDKGGDPEKFKAISTAFAVLSDPEKRAAYDRYGEGGAPPGFGGGGMPGGGGRGGMPGFTFASGGADIDPHEIFAAFFGSGAGGLGGGLGGGRGGGGFRRAGGRAFGGGMGGMGGLGGMGGMGGMGGSPFFEMPGFDTSSDSESPHAGGHGRAHGHGTPKPPPVTRELQLTLEELYAGVTKRLRVTRRVRGQAESKVLEIEAKPGWKAGTKVTFAGEGDDGGDLVFVIGEKAHARFRRAGDDLEVHAACALADLLRGKAVDVPHLDPAVPPATVRLDALAPDQNGRLCVRVVGRGMPLSSAKRERGGGRAFGDLLVVAHVDCALPAAQRDAVRAALGA</sequence>
<dbReference type="InterPro" id="IPR001623">
    <property type="entry name" value="DnaJ_domain"/>
</dbReference>
<dbReference type="Proteomes" id="UP000751190">
    <property type="component" value="Unassembled WGS sequence"/>
</dbReference>
<dbReference type="PROSITE" id="PS50076">
    <property type="entry name" value="DNAJ_2"/>
    <property type="match status" value="1"/>
</dbReference>
<protein>
    <recommendedName>
        <fullName evidence="3">J domain-containing protein</fullName>
    </recommendedName>
</protein>
<dbReference type="Gene3D" id="2.60.260.20">
    <property type="entry name" value="Urease metallochaperone UreE, N-terminal domain"/>
    <property type="match status" value="2"/>
</dbReference>
<accession>A0A8J5XB07</accession>
<dbReference type="CDD" id="cd06257">
    <property type="entry name" value="DnaJ"/>
    <property type="match status" value="1"/>
</dbReference>
<dbReference type="Pfam" id="PF00226">
    <property type="entry name" value="DnaJ"/>
    <property type="match status" value="1"/>
</dbReference>
<dbReference type="GO" id="GO:0005829">
    <property type="term" value="C:cytosol"/>
    <property type="evidence" value="ECO:0007669"/>
    <property type="project" value="TreeGrafter"/>
</dbReference>
<evidence type="ECO:0000256" key="1">
    <source>
        <dbReference type="ARBA" id="ARBA00023186"/>
    </source>
</evidence>
<dbReference type="GO" id="GO:0006457">
    <property type="term" value="P:protein folding"/>
    <property type="evidence" value="ECO:0007669"/>
    <property type="project" value="InterPro"/>
</dbReference>
<dbReference type="FunFam" id="2.60.260.20:FF:000002">
    <property type="entry name" value="Dnaj homolog subfamily b member"/>
    <property type="match status" value="1"/>
</dbReference>
<dbReference type="InterPro" id="IPR051339">
    <property type="entry name" value="DnaJ_subfamily_B"/>
</dbReference>
<evidence type="ECO:0000313" key="5">
    <source>
        <dbReference type="Proteomes" id="UP000751190"/>
    </source>
</evidence>
<dbReference type="SUPFAM" id="SSF46565">
    <property type="entry name" value="Chaperone J-domain"/>
    <property type="match status" value="1"/>
</dbReference>
<reference evidence="4" key="1">
    <citation type="submission" date="2021-05" db="EMBL/GenBank/DDBJ databases">
        <title>The genome of the haptophyte Pavlova lutheri (Diacronema luteri, Pavlovales) - a model for lipid biosynthesis in eukaryotic algae.</title>
        <authorList>
            <person name="Hulatt C.J."/>
            <person name="Posewitz M.C."/>
        </authorList>
    </citation>
    <scope>NUCLEOTIDE SEQUENCE</scope>
    <source>
        <strain evidence="4">NIVA-4/92</strain>
    </source>
</reference>
<dbReference type="PANTHER" id="PTHR24078:SF562">
    <property type="entry name" value="DNAJ DOMAIN CONTAINING PROTEIN"/>
    <property type="match status" value="1"/>
</dbReference>
<evidence type="ECO:0000259" key="3">
    <source>
        <dbReference type="PROSITE" id="PS50076"/>
    </source>
</evidence>
<dbReference type="InterPro" id="IPR002939">
    <property type="entry name" value="DnaJ_C"/>
</dbReference>
<gene>
    <name evidence="4" type="ORF">KFE25_004431</name>
</gene>
<feature type="domain" description="J" evidence="3">
    <location>
        <begin position="6"/>
        <end position="67"/>
    </location>
</feature>
<dbReference type="Pfam" id="PF01556">
    <property type="entry name" value="DnaJ_C"/>
    <property type="match status" value="1"/>
</dbReference>
<comment type="caution">
    <text evidence="4">The sequence shown here is derived from an EMBL/GenBank/DDBJ whole genome shotgun (WGS) entry which is preliminary data.</text>
</comment>
<dbReference type="PANTHER" id="PTHR24078">
    <property type="entry name" value="DNAJ HOMOLOG SUBFAMILY C MEMBER"/>
    <property type="match status" value="1"/>
</dbReference>
<dbReference type="InterPro" id="IPR008971">
    <property type="entry name" value="HSP40/DnaJ_pept-bd"/>
</dbReference>
<evidence type="ECO:0000313" key="4">
    <source>
        <dbReference type="EMBL" id="KAG8460183.1"/>
    </source>
</evidence>
<dbReference type="SMART" id="SM00271">
    <property type="entry name" value="DnaJ"/>
    <property type="match status" value="1"/>
</dbReference>
<evidence type="ECO:0000256" key="2">
    <source>
        <dbReference type="SAM" id="MobiDB-lite"/>
    </source>
</evidence>
<dbReference type="GO" id="GO:0051082">
    <property type="term" value="F:unfolded protein binding"/>
    <property type="evidence" value="ECO:0007669"/>
    <property type="project" value="InterPro"/>
</dbReference>
<dbReference type="Gene3D" id="1.10.287.110">
    <property type="entry name" value="DnaJ domain"/>
    <property type="match status" value="1"/>
</dbReference>
<proteinExistence type="predicted"/>
<keyword evidence="1" id="KW-0143">Chaperone</keyword>
<dbReference type="CDD" id="cd10747">
    <property type="entry name" value="DnaJ_C"/>
    <property type="match status" value="1"/>
</dbReference>
<dbReference type="GO" id="GO:0051087">
    <property type="term" value="F:protein-folding chaperone binding"/>
    <property type="evidence" value="ECO:0007669"/>
    <property type="project" value="TreeGrafter"/>
</dbReference>
<dbReference type="SUPFAM" id="SSF49493">
    <property type="entry name" value="HSP40/DnaJ peptide-binding domain"/>
    <property type="match status" value="2"/>
</dbReference>
<dbReference type="PROSITE" id="PS00636">
    <property type="entry name" value="DNAJ_1"/>
    <property type="match status" value="1"/>
</dbReference>
<feature type="region of interest" description="Disordered" evidence="2">
    <location>
        <begin position="169"/>
        <end position="197"/>
    </location>
</feature>
<dbReference type="EMBL" id="JAGTXO010000034">
    <property type="protein sequence ID" value="KAG8460183.1"/>
    <property type="molecule type" value="Genomic_DNA"/>
</dbReference>
<name>A0A8J5XB07_DIALT</name>
<dbReference type="OMA" id="MPIRKEG"/>